<sequence length="376" mass="41513">MTESSQLIRFNIEDLLLPISESSPSGDPHIYSRELREPLLNLRRPEVPSGDADMSFRRTPDWQAIVDTAQTALATRTKDIRLVCHIIEAETRLNGFAGLSTSLEILTELLSECWDRCNPPLEENDVDSRISPMENMLDDSSRGICFPITVRQLPLLGAGDQSICFLDFQSALSSNEAEKQATLEAAATASTYETLKQRSEEIQAALQRLQELKTTLEAKIGEQAPGFTYLRTALEDCNSVVSRYLAKTEPAPVPMEASDSPSVDGLTDSTDLASVNGTSGFGAAIAVAELGTETHTVYRLRTRDDAYRLLSEASTFLQSLEPHSPIPYMVNRAVDLGQLSFPNLVTKLVREESILNELRREFGIPEACLEQNETAN</sequence>
<dbReference type="OrthoDB" id="9771118at2"/>
<dbReference type="KEGG" id="ahel:Q31a_20110"/>
<dbReference type="PANTHER" id="PTHR37951">
    <property type="entry name" value="CYTOPLASMIC PROTEIN-RELATED"/>
    <property type="match status" value="1"/>
</dbReference>
<keyword evidence="1" id="KW-0175">Coiled coil</keyword>
<dbReference type="EMBL" id="CP036298">
    <property type="protein sequence ID" value="QDV23706.1"/>
    <property type="molecule type" value="Genomic_DNA"/>
</dbReference>
<name>A0A518G534_9BACT</name>
<gene>
    <name evidence="3" type="ORF">Q31a_20110</name>
</gene>
<accession>A0A518G534</accession>
<dbReference type="InterPro" id="IPR010657">
    <property type="entry name" value="ImpA_N"/>
</dbReference>
<dbReference type="Proteomes" id="UP000318017">
    <property type="component" value="Chromosome"/>
</dbReference>
<dbReference type="AlphaFoldDB" id="A0A518G534"/>
<keyword evidence="4" id="KW-1185">Reference proteome</keyword>
<evidence type="ECO:0000313" key="3">
    <source>
        <dbReference type="EMBL" id="QDV23706.1"/>
    </source>
</evidence>
<feature type="coiled-coil region" evidence="1">
    <location>
        <begin position="192"/>
        <end position="222"/>
    </location>
</feature>
<dbReference type="PANTHER" id="PTHR37951:SF1">
    <property type="entry name" value="TYPE VI SECRETION SYSTEM COMPONENT TSSA1"/>
    <property type="match status" value="1"/>
</dbReference>
<organism evidence="3 4">
    <name type="scientific">Aureliella helgolandensis</name>
    <dbReference type="NCBI Taxonomy" id="2527968"/>
    <lineage>
        <taxon>Bacteria</taxon>
        <taxon>Pseudomonadati</taxon>
        <taxon>Planctomycetota</taxon>
        <taxon>Planctomycetia</taxon>
        <taxon>Pirellulales</taxon>
        <taxon>Pirellulaceae</taxon>
        <taxon>Aureliella</taxon>
    </lineage>
</organism>
<proteinExistence type="predicted"/>
<reference evidence="3 4" key="1">
    <citation type="submission" date="2019-02" db="EMBL/GenBank/DDBJ databases">
        <title>Deep-cultivation of Planctomycetes and their phenomic and genomic characterization uncovers novel biology.</title>
        <authorList>
            <person name="Wiegand S."/>
            <person name="Jogler M."/>
            <person name="Boedeker C."/>
            <person name="Pinto D."/>
            <person name="Vollmers J."/>
            <person name="Rivas-Marin E."/>
            <person name="Kohn T."/>
            <person name="Peeters S.H."/>
            <person name="Heuer A."/>
            <person name="Rast P."/>
            <person name="Oberbeckmann S."/>
            <person name="Bunk B."/>
            <person name="Jeske O."/>
            <person name="Meyerdierks A."/>
            <person name="Storesund J.E."/>
            <person name="Kallscheuer N."/>
            <person name="Luecker S."/>
            <person name="Lage O.M."/>
            <person name="Pohl T."/>
            <person name="Merkel B.J."/>
            <person name="Hornburger P."/>
            <person name="Mueller R.-W."/>
            <person name="Bruemmer F."/>
            <person name="Labrenz M."/>
            <person name="Spormann A.M."/>
            <person name="Op den Camp H."/>
            <person name="Overmann J."/>
            <person name="Amann R."/>
            <person name="Jetten M.S.M."/>
            <person name="Mascher T."/>
            <person name="Medema M.H."/>
            <person name="Devos D.P."/>
            <person name="Kaster A.-K."/>
            <person name="Ovreas L."/>
            <person name="Rohde M."/>
            <person name="Galperin M.Y."/>
            <person name="Jogler C."/>
        </authorList>
    </citation>
    <scope>NUCLEOTIDE SEQUENCE [LARGE SCALE GENOMIC DNA]</scope>
    <source>
        <strain evidence="3 4">Q31a</strain>
    </source>
</reference>
<evidence type="ECO:0000256" key="1">
    <source>
        <dbReference type="SAM" id="Coils"/>
    </source>
</evidence>
<protein>
    <recommendedName>
        <fullName evidence="2">ImpA N-terminal domain-containing protein</fullName>
    </recommendedName>
</protein>
<dbReference type="NCBIfam" id="TIGR03363">
    <property type="entry name" value="VI_chp_8"/>
    <property type="match status" value="1"/>
</dbReference>
<evidence type="ECO:0000259" key="2">
    <source>
        <dbReference type="Pfam" id="PF06812"/>
    </source>
</evidence>
<dbReference type="RefSeq" id="WP_145076818.1">
    <property type="nucleotide sequence ID" value="NZ_CP036298.1"/>
</dbReference>
<feature type="domain" description="ImpA N-terminal" evidence="2">
    <location>
        <begin position="17"/>
        <end position="136"/>
    </location>
</feature>
<dbReference type="InterPro" id="IPR017740">
    <property type="entry name" value="TssA-like"/>
</dbReference>
<dbReference type="Pfam" id="PF06812">
    <property type="entry name" value="ImpA_N"/>
    <property type="match status" value="1"/>
</dbReference>
<evidence type="ECO:0000313" key="4">
    <source>
        <dbReference type="Proteomes" id="UP000318017"/>
    </source>
</evidence>